<keyword evidence="5 7" id="KW-0472">Membrane</keyword>
<dbReference type="Proteomes" id="UP000198584">
    <property type="component" value="Unassembled WGS sequence"/>
</dbReference>
<keyword evidence="6" id="KW-0175">Coiled coil</keyword>
<evidence type="ECO:0000256" key="7">
    <source>
        <dbReference type="SAM" id="Phobius"/>
    </source>
</evidence>
<sequence>MKGILLIAIFSTIFLTLLAAGKWKQADGNGGSVKNHVTFKESLKRANSSLKMLLLKKKKATKKRSRLEQQLSIAGISMKAEEFLLFKWFAVIIAGGVFHLIFSDIILLIVGAMMGYIIPGLWLNRKQVKRIKEFNAGLPGMLTSIIGSLRAGFSFPQSLQMVGEESYSPVKEEVQHVLKAMQYGTSIEDALVEWKKRMPSDDLSLLVEAILIQRQVGGNLAYLLDKIVETIRERTKIENQIKTLTAQGRLSGIIISLLPVVLGIIIYMMNPEYMSTLFTNPIGQGMLVAAVFGGIIGFFLIRKITTIEV</sequence>
<protein>
    <submittedName>
        <fullName evidence="9">Tight adherence protein B</fullName>
    </submittedName>
</protein>
<feature type="domain" description="Type II secretion system protein GspF" evidence="8">
    <location>
        <begin position="142"/>
        <end position="267"/>
    </location>
</feature>
<evidence type="ECO:0000313" key="9">
    <source>
        <dbReference type="EMBL" id="SEA83936.1"/>
    </source>
</evidence>
<feature type="transmembrane region" description="Helical" evidence="7">
    <location>
        <begin position="250"/>
        <end position="269"/>
    </location>
</feature>
<evidence type="ECO:0000256" key="4">
    <source>
        <dbReference type="ARBA" id="ARBA00022989"/>
    </source>
</evidence>
<dbReference type="EMBL" id="FNQR01000009">
    <property type="protein sequence ID" value="SEA83936.1"/>
    <property type="molecule type" value="Genomic_DNA"/>
</dbReference>
<dbReference type="STRING" id="571932.SAMN05421743_10949"/>
<feature type="transmembrane region" description="Helical" evidence="7">
    <location>
        <begin position="89"/>
        <end position="122"/>
    </location>
</feature>
<dbReference type="AlphaFoldDB" id="A0A1H4EG50"/>
<dbReference type="PANTHER" id="PTHR35007:SF1">
    <property type="entry name" value="PILUS ASSEMBLY PROTEIN"/>
    <property type="match status" value="1"/>
</dbReference>
<dbReference type="Pfam" id="PF00482">
    <property type="entry name" value="T2SSF"/>
    <property type="match status" value="1"/>
</dbReference>
<evidence type="ECO:0000256" key="5">
    <source>
        <dbReference type="ARBA" id="ARBA00023136"/>
    </source>
</evidence>
<dbReference type="GO" id="GO:0005886">
    <property type="term" value="C:plasma membrane"/>
    <property type="evidence" value="ECO:0007669"/>
    <property type="project" value="UniProtKB-SubCell"/>
</dbReference>
<reference evidence="9 10" key="1">
    <citation type="submission" date="2016-10" db="EMBL/GenBank/DDBJ databases">
        <authorList>
            <person name="de Groot N.N."/>
        </authorList>
    </citation>
    <scope>NUCLEOTIDE SEQUENCE [LARGE SCALE GENOMIC DNA]</scope>
    <source>
        <strain evidence="9 10">CCM7597</strain>
    </source>
</reference>
<dbReference type="RefSeq" id="WP_245728954.1">
    <property type="nucleotide sequence ID" value="NZ_FNQR01000009.1"/>
</dbReference>
<evidence type="ECO:0000256" key="3">
    <source>
        <dbReference type="ARBA" id="ARBA00022692"/>
    </source>
</evidence>
<dbReference type="PANTHER" id="PTHR35007">
    <property type="entry name" value="INTEGRAL MEMBRANE PROTEIN-RELATED"/>
    <property type="match status" value="1"/>
</dbReference>
<gene>
    <name evidence="9" type="ORF">SAMN05421743_10949</name>
</gene>
<dbReference type="Gene3D" id="1.20.81.30">
    <property type="entry name" value="Type II secretion system (T2SS), domain F"/>
    <property type="match status" value="1"/>
</dbReference>
<accession>A0A1H4EG50</accession>
<evidence type="ECO:0000256" key="6">
    <source>
        <dbReference type="SAM" id="Coils"/>
    </source>
</evidence>
<organism evidence="9 10">
    <name type="scientific">Thalassobacillus cyri</name>
    <dbReference type="NCBI Taxonomy" id="571932"/>
    <lineage>
        <taxon>Bacteria</taxon>
        <taxon>Bacillati</taxon>
        <taxon>Bacillota</taxon>
        <taxon>Bacilli</taxon>
        <taxon>Bacillales</taxon>
        <taxon>Bacillaceae</taxon>
        <taxon>Thalassobacillus</taxon>
    </lineage>
</organism>
<name>A0A1H4EG50_9BACI</name>
<feature type="transmembrane region" description="Helical" evidence="7">
    <location>
        <begin position="281"/>
        <end position="301"/>
    </location>
</feature>
<keyword evidence="2" id="KW-1003">Cell membrane</keyword>
<comment type="subcellular location">
    <subcellularLocation>
        <location evidence="1">Cell membrane</location>
        <topology evidence="1">Multi-pass membrane protein</topology>
    </subcellularLocation>
</comment>
<proteinExistence type="predicted"/>
<evidence type="ECO:0000259" key="8">
    <source>
        <dbReference type="Pfam" id="PF00482"/>
    </source>
</evidence>
<evidence type="ECO:0000256" key="1">
    <source>
        <dbReference type="ARBA" id="ARBA00004651"/>
    </source>
</evidence>
<keyword evidence="10" id="KW-1185">Reference proteome</keyword>
<dbReference type="InterPro" id="IPR042094">
    <property type="entry name" value="T2SS_GspF_sf"/>
</dbReference>
<feature type="coiled-coil region" evidence="6">
    <location>
        <begin position="43"/>
        <end position="70"/>
    </location>
</feature>
<dbReference type="InterPro" id="IPR018076">
    <property type="entry name" value="T2SS_GspF_dom"/>
</dbReference>
<evidence type="ECO:0000313" key="10">
    <source>
        <dbReference type="Proteomes" id="UP000198584"/>
    </source>
</evidence>
<keyword evidence="3 7" id="KW-0812">Transmembrane</keyword>
<keyword evidence="4 7" id="KW-1133">Transmembrane helix</keyword>
<evidence type="ECO:0000256" key="2">
    <source>
        <dbReference type="ARBA" id="ARBA00022475"/>
    </source>
</evidence>